<dbReference type="EMBL" id="CAWUHC010000005">
    <property type="protein sequence ID" value="CAK7210781.1"/>
    <property type="molecule type" value="Genomic_DNA"/>
</dbReference>
<organism evidence="3 4">
    <name type="scientific">Sporothrix bragantina</name>
    <dbReference type="NCBI Taxonomy" id="671064"/>
    <lineage>
        <taxon>Eukaryota</taxon>
        <taxon>Fungi</taxon>
        <taxon>Dikarya</taxon>
        <taxon>Ascomycota</taxon>
        <taxon>Pezizomycotina</taxon>
        <taxon>Sordariomycetes</taxon>
        <taxon>Sordariomycetidae</taxon>
        <taxon>Ophiostomatales</taxon>
        <taxon>Ophiostomataceae</taxon>
        <taxon>Sporothrix</taxon>
    </lineage>
</organism>
<comment type="caution">
    <text evidence="3">The sequence shown here is derived from an EMBL/GenBank/DDBJ whole genome shotgun (WGS) entry which is preliminary data.</text>
</comment>
<protein>
    <submittedName>
        <fullName evidence="3">Uncharacterized protein</fullName>
    </submittedName>
</protein>
<evidence type="ECO:0000313" key="4">
    <source>
        <dbReference type="Proteomes" id="UP001642406"/>
    </source>
</evidence>
<evidence type="ECO:0000313" key="3">
    <source>
        <dbReference type="EMBL" id="CAK7210781.1"/>
    </source>
</evidence>
<accession>A0ABP0AU42</accession>
<keyword evidence="1" id="KW-0175">Coiled coil</keyword>
<dbReference type="Proteomes" id="UP001642406">
    <property type="component" value="Unassembled WGS sequence"/>
</dbReference>
<dbReference type="PANTHER" id="PTHR33099:SF7">
    <property type="entry name" value="MYND-TYPE DOMAIN-CONTAINING PROTEIN"/>
    <property type="match status" value="1"/>
</dbReference>
<proteinExistence type="predicted"/>
<keyword evidence="4" id="KW-1185">Reference proteome</keyword>
<feature type="region of interest" description="Disordered" evidence="2">
    <location>
        <begin position="320"/>
        <end position="341"/>
    </location>
</feature>
<feature type="compositionally biased region" description="Basic residues" evidence="2">
    <location>
        <begin position="1138"/>
        <end position="1150"/>
    </location>
</feature>
<sequence>MSTTFSRFEDSTIDSTTVVAMASLDPDKRAKQRELRSALGVFNRDPKSFAGHGRWTDKLLGRLARKPLVKLNVNLTVDGVGTVDLPLQEAQAQEIIKQARPAARGQGKAWELDSDYFSLTGDAGHWTKLRHKALRMVFNELEVYFNRDHIVAIPDKMLLYEKGAYVQACTDVGVSRKIPNMFGTMTIGGDVIVKYKEAVKAFATGTSIQQPPTKKDFSFMAWYKQAQHEVKPISAGYRWVLTYHLTISESAGNRPLPKPPAALSRLTCAVRSWLSTLEAEVPMLQAAAAAVEAEAVRAEEHAKTAEAMWATLKARKPAEEYSDGEYPAEVTSNSEMARHEAEERRKLANDASHPSTFAQHVICNLVSPYDEEDLWNVSLKDRGLHTLNALISATSDIPVDVFYCLVQKRTVGSCEDSYGPYRQVERLSRKWSIPEDHPLRNGQTRYHHLDTVFTTEYTIELMTDLKGVPLARFIEIDSDVLLQKTFYCWKENQVHFDADHDDECAVAVHEDKSGGLVIVPRSSLQYLLCSAIHDKSGWYSSPVFDDNFQSLTAYYTKNSMDPTNKQNRTAFGLLKSLCRHAWKLKPPPKDTMEVWHCGHARTTSMPTLRRYEGTYILCAAVRMRDWAFFDEVITQVKGNFVICDLFYQVSEEIYCNKTNPLAFSRARKSLYEAAVSVQNLRDALIIIQILAPPRHTLLHGSSTASNPDKVDETWGQEVFDCVLHNLIAGQRYVAPAAHTVSVGYIDGKELFTHCLSFYGMTFVQTRLQQHVKSLTHHTGFMLGFLHEVAERTSLASSPAQAEPWLQMFIPLAKAAVTRMKMSSVPGTRASPLLCNDAGVQSGKAVKNDQLFIFFCQLQVLGKEMAKPELCGLAQDMLDQMADVLGEYGTSSSTNDEIENLRSAVKNYWLPFAEMLVFCPHLDYDDNAYVTRSDPRRVLTPFQNLVTNIIGEYIDLQLENYPRATMPLYRPPLAECNRIFERGRPCRLCSTFSKFLTNRKQASFRTTMRREYRLHLQNQIRAHKTSCQIKVVKRSSKRYTYEDVTVNKTWTKYEERHKEWEKNRDKVDKALQKAFPQRILSVVLPTAQYRKLVYMECLKIPQAKRKMYALFGESSSETTSSVGDKEAVSSGPKQSRALASRKRKRSSKPWM</sequence>
<evidence type="ECO:0000256" key="1">
    <source>
        <dbReference type="SAM" id="Coils"/>
    </source>
</evidence>
<evidence type="ECO:0000256" key="2">
    <source>
        <dbReference type="SAM" id="MobiDB-lite"/>
    </source>
</evidence>
<reference evidence="3 4" key="1">
    <citation type="submission" date="2024-01" db="EMBL/GenBank/DDBJ databases">
        <authorList>
            <person name="Allen C."/>
            <person name="Tagirdzhanova G."/>
        </authorList>
    </citation>
    <scope>NUCLEOTIDE SEQUENCE [LARGE SCALE GENOMIC DNA]</scope>
</reference>
<name>A0ABP0AU42_9PEZI</name>
<dbReference type="PANTHER" id="PTHR33099">
    <property type="entry name" value="FE2OG DIOXYGENASE DOMAIN-CONTAINING PROTEIN"/>
    <property type="match status" value="1"/>
</dbReference>
<feature type="coiled-coil region" evidence="1">
    <location>
        <begin position="274"/>
        <end position="308"/>
    </location>
</feature>
<feature type="region of interest" description="Disordered" evidence="2">
    <location>
        <begin position="1112"/>
        <end position="1150"/>
    </location>
</feature>
<gene>
    <name evidence="3" type="ORF">SBRCBS47491_000895</name>
</gene>